<reference evidence="5" key="1">
    <citation type="journal article" date="2019" name="Int. J. Syst. Evol. Microbiol.">
        <title>The Global Catalogue of Microorganisms (GCM) 10K type strain sequencing project: providing services to taxonomists for standard genome sequencing and annotation.</title>
        <authorList>
            <consortium name="The Broad Institute Genomics Platform"/>
            <consortium name="The Broad Institute Genome Sequencing Center for Infectious Disease"/>
            <person name="Wu L."/>
            <person name="Ma J."/>
        </authorList>
    </citation>
    <scope>NUCLEOTIDE SEQUENCE [LARGE SCALE GENOMIC DNA]</scope>
    <source>
        <strain evidence="5">JCM 16961</strain>
    </source>
</reference>
<accession>A0ABP7DSP7</accession>
<keyword evidence="5" id="KW-1185">Reference proteome</keyword>
<evidence type="ECO:0000313" key="5">
    <source>
        <dbReference type="Proteomes" id="UP001501536"/>
    </source>
</evidence>
<keyword evidence="3" id="KW-0472">Membrane</keyword>
<name>A0ABP7DSP7_9MICC</name>
<sequence length="219" mass="23183">MNKQENPQVTEGHLDEEETTTAGGRPPQRRGSGRVVVGLVLAAALFGGGFAAGSAGADPTESDEYRAMVSQRDGFSAEVSTLEGRVKSLESEAAALEDATSEREAAVEARSAELDGREAALDERETGLEEREAAVTTAEEEKAANTVGEGTWVVGVDIAAGTYRSDDNVGSDCYWGIYRSSTNGDDILENDIPGGGRPMVTLSEGQDFQTRRCGSWSKQ</sequence>
<dbReference type="RefSeq" id="WP_344884573.1">
    <property type="nucleotide sequence ID" value="NZ_BAABCJ010000005.1"/>
</dbReference>
<dbReference type="Gene3D" id="1.10.287.1490">
    <property type="match status" value="1"/>
</dbReference>
<evidence type="ECO:0000256" key="3">
    <source>
        <dbReference type="SAM" id="Phobius"/>
    </source>
</evidence>
<feature type="region of interest" description="Disordered" evidence="2">
    <location>
        <begin position="1"/>
        <end position="32"/>
    </location>
</feature>
<comment type="caution">
    <text evidence="4">The sequence shown here is derived from an EMBL/GenBank/DDBJ whole genome shotgun (WGS) entry which is preliminary data.</text>
</comment>
<feature type="coiled-coil region" evidence="1">
    <location>
        <begin position="72"/>
        <end position="99"/>
    </location>
</feature>
<keyword evidence="1" id="KW-0175">Coiled coil</keyword>
<keyword evidence="3" id="KW-1133">Transmembrane helix</keyword>
<feature type="transmembrane region" description="Helical" evidence="3">
    <location>
        <begin position="35"/>
        <end position="57"/>
    </location>
</feature>
<evidence type="ECO:0000256" key="2">
    <source>
        <dbReference type="SAM" id="MobiDB-lite"/>
    </source>
</evidence>
<dbReference type="EMBL" id="BAABCJ010000005">
    <property type="protein sequence ID" value="GAA3708569.1"/>
    <property type="molecule type" value="Genomic_DNA"/>
</dbReference>
<evidence type="ECO:0000313" key="4">
    <source>
        <dbReference type="EMBL" id="GAA3708569.1"/>
    </source>
</evidence>
<proteinExistence type="predicted"/>
<organism evidence="4 5">
    <name type="scientific">Zhihengliuella alba</name>
    <dbReference type="NCBI Taxonomy" id="547018"/>
    <lineage>
        <taxon>Bacteria</taxon>
        <taxon>Bacillati</taxon>
        <taxon>Actinomycetota</taxon>
        <taxon>Actinomycetes</taxon>
        <taxon>Micrococcales</taxon>
        <taxon>Micrococcaceae</taxon>
        <taxon>Zhihengliuella</taxon>
    </lineage>
</organism>
<protein>
    <submittedName>
        <fullName evidence="4">Uncharacterized protein</fullName>
    </submittedName>
</protein>
<gene>
    <name evidence="4" type="ORF">GCM10022377_22950</name>
</gene>
<feature type="region of interest" description="Disordered" evidence="2">
    <location>
        <begin position="188"/>
        <end position="219"/>
    </location>
</feature>
<dbReference type="Proteomes" id="UP001501536">
    <property type="component" value="Unassembled WGS sequence"/>
</dbReference>
<keyword evidence="3" id="KW-0812">Transmembrane</keyword>
<evidence type="ECO:0000256" key="1">
    <source>
        <dbReference type="SAM" id="Coils"/>
    </source>
</evidence>